<sequence>MDRLTTSSGPRMKEIISPKSNWESQRPSLVFFNLRIGRSYSSHRTILNFIRSTRTSSCPGAFLLMLCWIVSTTSYSKNNKP</sequence>
<dbReference type="EMBL" id="JANPWB010000001">
    <property type="protein sequence ID" value="KAJ1214368.1"/>
    <property type="molecule type" value="Genomic_DNA"/>
</dbReference>
<feature type="region of interest" description="Disordered" evidence="1">
    <location>
        <begin position="1"/>
        <end position="22"/>
    </location>
</feature>
<proteinExistence type="predicted"/>
<evidence type="ECO:0000256" key="1">
    <source>
        <dbReference type="SAM" id="MobiDB-lite"/>
    </source>
</evidence>
<name>A0AAV7WJZ8_PLEWA</name>
<protein>
    <submittedName>
        <fullName evidence="2">Uncharacterized protein</fullName>
    </submittedName>
</protein>
<organism evidence="2 3">
    <name type="scientific">Pleurodeles waltl</name>
    <name type="common">Iberian ribbed newt</name>
    <dbReference type="NCBI Taxonomy" id="8319"/>
    <lineage>
        <taxon>Eukaryota</taxon>
        <taxon>Metazoa</taxon>
        <taxon>Chordata</taxon>
        <taxon>Craniata</taxon>
        <taxon>Vertebrata</taxon>
        <taxon>Euteleostomi</taxon>
        <taxon>Amphibia</taxon>
        <taxon>Batrachia</taxon>
        <taxon>Caudata</taxon>
        <taxon>Salamandroidea</taxon>
        <taxon>Salamandridae</taxon>
        <taxon>Pleurodelinae</taxon>
        <taxon>Pleurodeles</taxon>
    </lineage>
</organism>
<accession>A0AAV7WJZ8</accession>
<comment type="caution">
    <text evidence="2">The sequence shown here is derived from an EMBL/GenBank/DDBJ whole genome shotgun (WGS) entry which is preliminary data.</text>
</comment>
<dbReference type="Proteomes" id="UP001066276">
    <property type="component" value="Chromosome 1_1"/>
</dbReference>
<dbReference type="AlphaFoldDB" id="A0AAV7WJZ8"/>
<evidence type="ECO:0000313" key="3">
    <source>
        <dbReference type="Proteomes" id="UP001066276"/>
    </source>
</evidence>
<gene>
    <name evidence="2" type="ORF">NDU88_001987</name>
</gene>
<evidence type="ECO:0000313" key="2">
    <source>
        <dbReference type="EMBL" id="KAJ1214368.1"/>
    </source>
</evidence>
<keyword evidence="3" id="KW-1185">Reference proteome</keyword>
<reference evidence="2" key="1">
    <citation type="journal article" date="2022" name="bioRxiv">
        <title>Sequencing and chromosome-scale assembly of the giantPleurodeles waltlgenome.</title>
        <authorList>
            <person name="Brown T."/>
            <person name="Elewa A."/>
            <person name="Iarovenko S."/>
            <person name="Subramanian E."/>
            <person name="Araus A.J."/>
            <person name="Petzold A."/>
            <person name="Susuki M."/>
            <person name="Suzuki K.-i.T."/>
            <person name="Hayashi T."/>
            <person name="Toyoda A."/>
            <person name="Oliveira C."/>
            <person name="Osipova E."/>
            <person name="Leigh N.D."/>
            <person name="Simon A."/>
            <person name="Yun M.H."/>
        </authorList>
    </citation>
    <scope>NUCLEOTIDE SEQUENCE</scope>
    <source>
        <strain evidence="2">20211129_DDA</strain>
        <tissue evidence="2">Liver</tissue>
    </source>
</reference>